<sequence>MAITTAKLPRLAPLALALLSIAPAAHAGWRFTPTIGMTETVTDNVNLQPDDQRRTAWVTEAVPGFQLAGSGTRYTLQAMAQEHLFGYSGSRLPGTRDSQFVYGANGQARVVDDWFYVDASAGGGPRTASAFGPQAEGNLWATGNLVNVRSWRISPYLRHRFGSTATVEVRYARDSLEQSGNQVGTGEGRSWTANVASGPSFYTLGWSLDYNRQDLDNKLFGESSAKNVQGTLRWRLARTFALTAGTGYDSYDYQSLGGRTSGHSWSAGFICTPSVRTDIRISAGHRFYGPTGALDASHRMRHSVWTAHYSDTITNSRQQMFLPASYDTSAMLDKMFTASIPDPVQRAATVQAYMVATGLPPTLTDSINYLSNRWLREKNAQLGLALNGAHGTLMLSLFDDKRTALSAIRTDSDLLGSAIAALNDNVHQRGFSSAYNYRASARTNALLIANISRVTSITTGITQDVSQLRFRVTRDLSRRSQAAIEVRRAHGGSSNLNTQTYTENAVSATLSMRF</sequence>
<evidence type="ECO:0000256" key="1">
    <source>
        <dbReference type="SAM" id="SignalP"/>
    </source>
</evidence>
<keyword evidence="1" id="KW-0732">Signal</keyword>
<feature type="chain" id="PRO_5046742027" evidence="1">
    <location>
        <begin position="28"/>
        <end position="514"/>
    </location>
</feature>
<reference evidence="2 3" key="1">
    <citation type="submission" date="2022-08" db="EMBL/GenBank/DDBJ databases">
        <title>Reclassification of Massilia species as members of the genera Telluria, Duganella, Pseudoduganella, Mokoshia gen. nov. and Zemynaea gen. nov. using orthogonal and non-orthogonal genome-based approaches.</title>
        <authorList>
            <person name="Bowman J.P."/>
        </authorList>
    </citation>
    <scope>NUCLEOTIDE SEQUENCE [LARGE SCALE GENOMIC DNA]</scope>
    <source>
        <strain evidence="2 3">JCM 31606</strain>
    </source>
</reference>
<feature type="signal peptide" evidence="1">
    <location>
        <begin position="1"/>
        <end position="27"/>
    </location>
</feature>
<evidence type="ECO:0000313" key="3">
    <source>
        <dbReference type="Proteomes" id="UP001204621"/>
    </source>
</evidence>
<keyword evidence="3" id="KW-1185">Reference proteome</keyword>
<proteinExistence type="predicted"/>
<dbReference type="RefSeq" id="WP_258812110.1">
    <property type="nucleotide sequence ID" value="NZ_JANUGU010000003.1"/>
</dbReference>
<dbReference type="SUPFAM" id="SSF56935">
    <property type="entry name" value="Porins"/>
    <property type="match status" value="1"/>
</dbReference>
<gene>
    <name evidence="2" type="ORF">NX778_12715</name>
</gene>
<dbReference type="NCBIfam" id="TIGR03016">
    <property type="entry name" value="pepcterm_hypo_1"/>
    <property type="match status" value="1"/>
</dbReference>
<accession>A0ABT2CZC3</accession>
<organism evidence="2 3">
    <name type="scientific">Massilia terrae</name>
    <dbReference type="NCBI Taxonomy" id="1811224"/>
    <lineage>
        <taxon>Bacteria</taxon>
        <taxon>Pseudomonadati</taxon>
        <taxon>Pseudomonadota</taxon>
        <taxon>Betaproteobacteria</taxon>
        <taxon>Burkholderiales</taxon>
        <taxon>Oxalobacteraceae</taxon>
        <taxon>Telluria group</taxon>
        <taxon>Massilia</taxon>
    </lineage>
</organism>
<name>A0ABT2CZC3_9BURK</name>
<dbReference type="EMBL" id="JANUGU010000003">
    <property type="protein sequence ID" value="MCS0658926.1"/>
    <property type="molecule type" value="Genomic_DNA"/>
</dbReference>
<dbReference type="Proteomes" id="UP001204621">
    <property type="component" value="Unassembled WGS sequence"/>
</dbReference>
<comment type="caution">
    <text evidence="2">The sequence shown here is derived from an EMBL/GenBank/DDBJ whole genome shotgun (WGS) entry which is preliminary data.</text>
</comment>
<protein>
    <submittedName>
        <fullName evidence="2">TIGR03016 family PEP-CTERM system-associated outer membrane protein</fullName>
    </submittedName>
</protein>
<evidence type="ECO:0000313" key="2">
    <source>
        <dbReference type="EMBL" id="MCS0658926.1"/>
    </source>
</evidence>
<dbReference type="InterPro" id="IPR017467">
    <property type="entry name" value="CHP03016_PEP-CTERM"/>
</dbReference>